<evidence type="ECO:0000313" key="4">
    <source>
        <dbReference type="Proteomes" id="UP001044222"/>
    </source>
</evidence>
<dbReference type="EMBL" id="JAFIRN010000002">
    <property type="protein sequence ID" value="KAG5854034.1"/>
    <property type="molecule type" value="Genomic_DNA"/>
</dbReference>
<evidence type="ECO:0000256" key="1">
    <source>
        <dbReference type="SAM" id="MobiDB-lite"/>
    </source>
</evidence>
<dbReference type="Proteomes" id="UP001044222">
    <property type="component" value="Unassembled WGS sequence"/>
</dbReference>
<accession>A0A9D3MSA5</accession>
<dbReference type="InterPro" id="IPR007110">
    <property type="entry name" value="Ig-like_dom"/>
</dbReference>
<comment type="caution">
    <text evidence="3">The sequence shown here is derived from an EMBL/GenBank/DDBJ whole genome shotgun (WGS) entry which is preliminary data.</text>
</comment>
<feature type="domain" description="Ig-like" evidence="2">
    <location>
        <begin position="1"/>
        <end position="89"/>
    </location>
</feature>
<evidence type="ECO:0000259" key="2">
    <source>
        <dbReference type="PROSITE" id="PS50835"/>
    </source>
</evidence>
<reference evidence="3" key="1">
    <citation type="submission" date="2021-01" db="EMBL/GenBank/DDBJ databases">
        <title>A chromosome-scale assembly of European eel, Anguilla anguilla.</title>
        <authorList>
            <person name="Henkel C."/>
            <person name="Jong-Raadsen S.A."/>
            <person name="Dufour S."/>
            <person name="Weltzien F.-A."/>
            <person name="Palstra A.P."/>
            <person name="Pelster B."/>
            <person name="Spaink H.P."/>
            <person name="Van Den Thillart G.E."/>
            <person name="Jansen H."/>
            <person name="Zahm M."/>
            <person name="Klopp C."/>
            <person name="Cedric C."/>
            <person name="Louis A."/>
            <person name="Berthelot C."/>
            <person name="Parey E."/>
            <person name="Roest Crollius H."/>
            <person name="Montfort J."/>
            <person name="Robinson-Rechavi M."/>
            <person name="Bucao C."/>
            <person name="Bouchez O."/>
            <person name="Gislard M."/>
            <person name="Lluch J."/>
            <person name="Milhes M."/>
            <person name="Lampietro C."/>
            <person name="Lopez Roques C."/>
            <person name="Donnadieu C."/>
            <person name="Braasch I."/>
            <person name="Desvignes T."/>
            <person name="Postlethwait J."/>
            <person name="Bobe J."/>
            <person name="Guiguen Y."/>
            <person name="Dirks R."/>
        </authorList>
    </citation>
    <scope>NUCLEOTIDE SEQUENCE</scope>
    <source>
        <strain evidence="3">Tag_6206</strain>
        <tissue evidence="3">Liver</tissue>
    </source>
</reference>
<sequence>MRELFENNKAVLDCVITGGERAAVEGASVTWTPSGTGTSSKESQITPHGHLFRKTSTLTLGRERWFTEQNVECSVQQKNSKKPDIKNLSAGTPAGQKFPGWL</sequence>
<name>A0A9D3MSA5_ANGAN</name>
<dbReference type="Pfam" id="PF07654">
    <property type="entry name" value="C1-set"/>
    <property type="match status" value="1"/>
</dbReference>
<dbReference type="InterPro" id="IPR013783">
    <property type="entry name" value="Ig-like_fold"/>
</dbReference>
<gene>
    <name evidence="3" type="ORF">ANANG_G00033220</name>
</gene>
<dbReference type="AlphaFoldDB" id="A0A9D3MSA5"/>
<evidence type="ECO:0000313" key="3">
    <source>
        <dbReference type="EMBL" id="KAG5854034.1"/>
    </source>
</evidence>
<keyword evidence="4" id="KW-1185">Reference proteome</keyword>
<dbReference type="InterPro" id="IPR036179">
    <property type="entry name" value="Ig-like_dom_sf"/>
</dbReference>
<feature type="region of interest" description="Disordered" evidence="1">
    <location>
        <begin position="76"/>
        <end position="102"/>
    </location>
</feature>
<proteinExistence type="predicted"/>
<organism evidence="3 4">
    <name type="scientific">Anguilla anguilla</name>
    <name type="common">European freshwater eel</name>
    <name type="synonym">Muraena anguilla</name>
    <dbReference type="NCBI Taxonomy" id="7936"/>
    <lineage>
        <taxon>Eukaryota</taxon>
        <taxon>Metazoa</taxon>
        <taxon>Chordata</taxon>
        <taxon>Craniata</taxon>
        <taxon>Vertebrata</taxon>
        <taxon>Euteleostomi</taxon>
        <taxon>Actinopterygii</taxon>
        <taxon>Neopterygii</taxon>
        <taxon>Teleostei</taxon>
        <taxon>Anguilliformes</taxon>
        <taxon>Anguillidae</taxon>
        <taxon>Anguilla</taxon>
    </lineage>
</organism>
<protein>
    <recommendedName>
        <fullName evidence="2">Ig-like domain-containing protein</fullName>
    </recommendedName>
</protein>
<dbReference type="PROSITE" id="PS50835">
    <property type="entry name" value="IG_LIKE"/>
    <property type="match status" value="1"/>
</dbReference>
<dbReference type="Gene3D" id="2.60.40.10">
    <property type="entry name" value="Immunoglobulins"/>
    <property type="match status" value="1"/>
</dbReference>
<dbReference type="InterPro" id="IPR003597">
    <property type="entry name" value="Ig_C1-set"/>
</dbReference>
<dbReference type="SUPFAM" id="SSF48726">
    <property type="entry name" value="Immunoglobulin"/>
    <property type="match status" value="1"/>
</dbReference>